<evidence type="ECO:0000256" key="4">
    <source>
        <dbReference type="ARBA" id="ARBA00005450"/>
    </source>
</evidence>
<evidence type="ECO:0000256" key="3">
    <source>
        <dbReference type="ARBA" id="ARBA00004496"/>
    </source>
</evidence>
<dbReference type="NCBIfam" id="TIGR01425">
    <property type="entry name" value="SRP54_euk"/>
    <property type="match status" value="1"/>
</dbReference>
<dbReference type="GO" id="GO:0005525">
    <property type="term" value="F:GTP binding"/>
    <property type="evidence" value="ECO:0007669"/>
    <property type="project" value="UniProtKB-UniRule"/>
</dbReference>
<dbReference type="InterPro" id="IPR027417">
    <property type="entry name" value="P-loop_NTPase"/>
</dbReference>
<dbReference type="FunFam" id="3.40.50.300:FF:000022">
    <property type="entry name" value="Signal recognition particle 54 kDa subunit"/>
    <property type="match status" value="1"/>
</dbReference>
<dbReference type="Gene3D" id="1.20.120.140">
    <property type="entry name" value="Signal recognition particle SRP54, nucleotide-binding domain"/>
    <property type="match status" value="1"/>
</dbReference>
<comment type="subcellular location">
    <subcellularLocation>
        <location evidence="3 16">Cytoplasm</location>
    </subcellularLocation>
    <subcellularLocation>
        <location evidence="1">Endoplasmic reticulum</location>
    </subcellularLocation>
    <subcellularLocation>
        <location evidence="2">Nucleus speckle</location>
    </subcellularLocation>
</comment>
<evidence type="ECO:0000256" key="8">
    <source>
        <dbReference type="ARBA" id="ARBA00022824"/>
    </source>
</evidence>
<evidence type="ECO:0000256" key="6">
    <source>
        <dbReference type="ARBA" id="ARBA00022741"/>
    </source>
</evidence>
<evidence type="ECO:0000256" key="13">
    <source>
        <dbReference type="ARBA" id="ARBA00023274"/>
    </source>
</evidence>
<keyword evidence="11 16" id="KW-0733">Signal recognition particle</keyword>
<keyword evidence="8" id="KW-0256">Endoplasmic reticulum</keyword>
<dbReference type="EMBL" id="AMQN01008246">
    <property type="status" value="NOT_ANNOTATED_CDS"/>
    <property type="molecule type" value="Genomic_DNA"/>
</dbReference>
<gene>
    <name evidence="18" type="ORF">CAPTEDRAFT_160274</name>
</gene>
<reference evidence="18 20" key="2">
    <citation type="journal article" date="2013" name="Nature">
        <title>Insights into bilaterian evolution from three spiralian genomes.</title>
        <authorList>
            <person name="Simakov O."/>
            <person name="Marletaz F."/>
            <person name="Cho S.J."/>
            <person name="Edsinger-Gonzales E."/>
            <person name="Havlak P."/>
            <person name="Hellsten U."/>
            <person name="Kuo D.H."/>
            <person name="Larsson T."/>
            <person name="Lv J."/>
            <person name="Arendt D."/>
            <person name="Savage R."/>
            <person name="Osoegawa K."/>
            <person name="de Jong P."/>
            <person name="Grimwood J."/>
            <person name="Chapman J.A."/>
            <person name="Shapiro H."/>
            <person name="Aerts A."/>
            <person name="Otillar R.P."/>
            <person name="Terry A.Y."/>
            <person name="Boore J.L."/>
            <person name="Grigoriev I.V."/>
            <person name="Lindberg D.R."/>
            <person name="Seaver E.C."/>
            <person name="Weisblat D.A."/>
            <person name="Putnam N.H."/>
            <person name="Rokhsar D.S."/>
        </authorList>
    </citation>
    <scope>NUCLEOTIDE SEQUENCE</scope>
    <source>
        <strain evidence="18 20">I ESC-2004</strain>
    </source>
</reference>
<reference evidence="20" key="1">
    <citation type="submission" date="2012-12" db="EMBL/GenBank/DDBJ databases">
        <authorList>
            <person name="Hellsten U."/>
            <person name="Grimwood J."/>
            <person name="Chapman J.A."/>
            <person name="Shapiro H."/>
            <person name="Aerts A."/>
            <person name="Otillar R.P."/>
            <person name="Terry A.Y."/>
            <person name="Boore J.L."/>
            <person name="Simakov O."/>
            <person name="Marletaz F."/>
            <person name="Cho S.-J."/>
            <person name="Edsinger-Gonzales E."/>
            <person name="Havlak P."/>
            <person name="Kuo D.-H."/>
            <person name="Larsson T."/>
            <person name="Lv J."/>
            <person name="Arendt D."/>
            <person name="Savage R."/>
            <person name="Osoegawa K."/>
            <person name="de Jong P."/>
            <person name="Lindberg D.R."/>
            <person name="Seaver E.C."/>
            <person name="Weisblat D.A."/>
            <person name="Putnam N.H."/>
            <person name="Grigoriev I.V."/>
            <person name="Rokhsar D.S."/>
        </authorList>
    </citation>
    <scope>NUCLEOTIDE SEQUENCE</scope>
    <source>
        <strain evidence="20">I ESC-2004</strain>
    </source>
</reference>
<dbReference type="STRING" id="283909.R7UCS3"/>
<dbReference type="InterPro" id="IPR003593">
    <property type="entry name" value="AAA+_ATPase"/>
</dbReference>
<dbReference type="FunCoup" id="R7UCS3">
    <property type="interactions" value="1349"/>
</dbReference>
<evidence type="ECO:0000256" key="16">
    <source>
        <dbReference type="RuleBase" id="RU364034"/>
    </source>
</evidence>
<dbReference type="InterPro" id="IPR013822">
    <property type="entry name" value="Signal_recog_particl_SRP54_hlx"/>
</dbReference>
<dbReference type="HAMAP" id="MF_00306">
    <property type="entry name" value="SRP54"/>
    <property type="match status" value="1"/>
</dbReference>
<name>R7UCS3_CAPTE</name>
<evidence type="ECO:0000256" key="5">
    <source>
        <dbReference type="ARBA" id="ARBA00022490"/>
    </source>
</evidence>
<keyword evidence="5 16" id="KW-0963">Cytoplasm</keyword>
<dbReference type="SMART" id="SM00382">
    <property type="entry name" value="AAA"/>
    <property type="match status" value="1"/>
</dbReference>
<dbReference type="FunFam" id="1.10.260.30:FF:000002">
    <property type="entry name" value="Signal recognition particle 54 kDa protein"/>
    <property type="match status" value="1"/>
</dbReference>
<evidence type="ECO:0000313" key="20">
    <source>
        <dbReference type="Proteomes" id="UP000014760"/>
    </source>
</evidence>
<evidence type="ECO:0000256" key="2">
    <source>
        <dbReference type="ARBA" id="ARBA00004324"/>
    </source>
</evidence>
<protein>
    <recommendedName>
        <fullName evidence="16">Signal recognition particle 54 kDa protein</fullName>
    </recommendedName>
</protein>
<keyword evidence="13 16" id="KW-0687">Ribonucleoprotein</keyword>
<evidence type="ECO:0000256" key="12">
    <source>
        <dbReference type="ARBA" id="ARBA00023242"/>
    </source>
</evidence>
<evidence type="ECO:0000256" key="15">
    <source>
        <dbReference type="ARBA" id="ARBA00048157"/>
    </source>
</evidence>
<evidence type="ECO:0000256" key="7">
    <source>
        <dbReference type="ARBA" id="ARBA00022801"/>
    </source>
</evidence>
<dbReference type="PANTHER" id="PTHR11564:SF5">
    <property type="entry name" value="SIGNAL RECOGNITION PARTICLE SUBUNIT SRP54"/>
    <property type="match status" value="1"/>
</dbReference>
<organism evidence="18">
    <name type="scientific">Capitella teleta</name>
    <name type="common">Polychaete worm</name>
    <dbReference type="NCBI Taxonomy" id="283909"/>
    <lineage>
        <taxon>Eukaryota</taxon>
        <taxon>Metazoa</taxon>
        <taxon>Spiralia</taxon>
        <taxon>Lophotrochozoa</taxon>
        <taxon>Annelida</taxon>
        <taxon>Polychaeta</taxon>
        <taxon>Sedentaria</taxon>
        <taxon>Scolecida</taxon>
        <taxon>Capitellidae</taxon>
        <taxon>Capitella</taxon>
    </lineage>
</organism>
<comment type="function">
    <text evidence="14">Component of the signal recognition particle (SRP) complex, a ribonucleoprotein complex that mediates the cotranslational targeting of secretory and membrane proteins to the endoplasmic reticulum (ER). As part of the SRP complex, associates with the SRP receptor (SR) component SRPRA to target secretory proteins to the endoplasmic reticulum membrane. Binds to the signal sequence of presecretory proteins when they emerge from the ribosomes. Displays basal GTPase activity, and stimulates reciprocal GTPase activation of the SR subunit SRPRA. Forms a guanosine 5'-triphosphate (GTP)-dependent complex with the SR subunit SRPRA. SR compaction and GTPase mediated rearrangement of SR drive SRP-mediated cotranslational protein translocation into the ER. Requires the presence of SRP9/SRP14 and/or SRP19 to stably interact with RNA. Plays a role in proliferation and differentiation of granulocytic cells, neutrophils migration capacity and exocrine pancreas development.</text>
</comment>
<dbReference type="SUPFAM" id="SSF47446">
    <property type="entry name" value="Signal peptide-binding domain"/>
    <property type="match status" value="1"/>
</dbReference>
<dbReference type="PANTHER" id="PTHR11564">
    <property type="entry name" value="SIGNAL RECOGNITION PARTICLE 54K PROTEIN SRP54"/>
    <property type="match status" value="1"/>
</dbReference>
<keyword evidence="9 16" id="KW-0694">RNA-binding</keyword>
<dbReference type="Gene3D" id="1.10.260.30">
    <property type="entry name" value="Signal recognition particle, SRP54 subunit, M-domain"/>
    <property type="match status" value="1"/>
</dbReference>
<dbReference type="Proteomes" id="UP000014760">
    <property type="component" value="Unassembled WGS sequence"/>
</dbReference>
<comment type="domain">
    <text evidence="16">The M domain binds the 7SL RNA in presence of SRP19 and binds the signal sequence of presecretory proteins.</text>
</comment>
<dbReference type="Pfam" id="PF02881">
    <property type="entry name" value="SRP54_N"/>
    <property type="match status" value="1"/>
</dbReference>
<dbReference type="SMART" id="SM00962">
    <property type="entry name" value="SRP54"/>
    <property type="match status" value="1"/>
</dbReference>
<dbReference type="PROSITE" id="PS00300">
    <property type="entry name" value="SRP54"/>
    <property type="match status" value="1"/>
</dbReference>
<dbReference type="InterPro" id="IPR006325">
    <property type="entry name" value="SRP54_euk"/>
</dbReference>
<proteinExistence type="inferred from homology"/>
<dbReference type="InterPro" id="IPR036891">
    <property type="entry name" value="Signal_recog_part_SRP54_M_sf"/>
</dbReference>
<keyword evidence="20" id="KW-1185">Reference proteome</keyword>
<dbReference type="GO" id="GO:0016607">
    <property type="term" value="C:nuclear speck"/>
    <property type="evidence" value="ECO:0007669"/>
    <property type="project" value="UniProtKB-SubCell"/>
</dbReference>
<reference evidence="19" key="3">
    <citation type="submission" date="2015-06" db="UniProtKB">
        <authorList>
            <consortium name="EnsemblMetazoa"/>
        </authorList>
    </citation>
    <scope>IDENTIFICATION</scope>
</reference>
<evidence type="ECO:0000256" key="10">
    <source>
        <dbReference type="ARBA" id="ARBA00023134"/>
    </source>
</evidence>
<evidence type="ECO:0000256" key="14">
    <source>
        <dbReference type="ARBA" id="ARBA00045747"/>
    </source>
</evidence>
<feature type="domain" description="SRP54-type proteins GTP-binding" evidence="17">
    <location>
        <begin position="269"/>
        <end position="282"/>
    </location>
</feature>
<dbReference type="Gene3D" id="3.40.50.300">
    <property type="entry name" value="P-loop containing nucleotide triphosphate hydrolases"/>
    <property type="match status" value="1"/>
</dbReference>
<dbReference type="GO" id="GO:0008312">
    <property type="term" value="F:7S RNA binding"/>
    <property type="evidence" value="ECO:0007669"/>
    <property type="project" value="UniProtKB-UniRule"/>
</dbReference>
<dbReference type="GO" id="GO:0005783">
    <property type="term" value="C:endoplasmic reticulum"/>
    <property type="evidence" value="ECO:0007669"/>
    <property type="project" value="UniProtKB-SubCell"/>
</dbReference>
<keyword evidence="7" id="KW-0378">Hydrolase</keyword>
<dbReference type="InterPro" id="IPR022941">
    <property type="entry name" value="SRP54"/>
</dbReference>
<evidence type="ECO:0000256" key="1">
    <source>
        <dbReference type="ARBA" id="ARBA00004240"/>
    </source>
</evidence>
<dbReference type="OMA" id="GMTGQDA"/>
<sequence>MVLADLGRKITTALRSLSSATVINEEVLNSLLKEICTALLEADVNIKLVKKLRENVKSVIDFDEMAAGLNKRRMIQSAVFKELVKLIDPGVKAWQPTKGKNNIIMFVGLQGSGKTTTCTKLAYYYQKKGWKTCLICADTYRAGAFDQLKQNAIKARIPYYGSLHETDPVVIAQDGVEKFKKEGFQIIIVDTSGRHKQEDSLFEEMLQVANVVSPDNIVYVMDASIGQACEAQAMAFKEKVDVASVIITKLDSHAKGGGALSAVAATKSPIIFIGTGEHIDDFEPFKVQPFVSKLLGMGDIEGLIDKVNELKLEDNEELMKKLRHGQFTLRDMYEQFQNIMKMGPFSQIMSMIPGLGNDFMTKGNEQESMARLKKLMTIMDSMNDSELDSHEGAKLFRQKGRVQRVARGAGVSCNEVEELLKQYTKFAQMVKKMGGIKGLFKGSGGDMAKNVNPTQMAKLNQNIARMMDPRVLQQMGGMSGLQNMMRQFQAGAGGKMGNMFGMGEK</sequence>
<evidence type="ECO:0000313" key="18">
    <source>
        <dbReference type="EMBL" id="ELU04185.1"/>
    </source>
</evidence>
<dbReference type="InterPro" id="IPR000897">
    <property type="entry name" value="SRP54_GTPase_dom"/>
</dbReference>
<evidence type="ECO:0000313" key="19">
    <source>
        <dbReference type="EnsemblMetazoa" id="CapteP160274"/>
    </source>
</evidence>
<dbReference type="GO" id="GO:0005829">
    <property type="term" value="C:cytosol"/>
    <property type="evidence" value="ECO:0007669"/>
    <property type="project" value="TreeGrafter"/>
</dbReference>
<dbReference type="GO" id="GO:0005786">
    <property type="term" value="C:signal recognition particle, endoplasmic reticulum targeting"/>
    <property type="evidence" value="ECO:0007669"/>
    <property type="project" value="UniProtKB-UniRule"/>
</dbReference>
<dbReference type="GO" id="GO:0003924">
    <property type="term" value="F:GTPase activity"/>
    <property type="evidence" value="ECO:0007669"/>
    <property type="project" value="UniProtKB-UniRule"/>
</dbReference>
<evidence type="ECO:0000259" key="17">
    <source>
        <dbReference type="PROSITE" id="PS00300"/>
    </source>
</evidence>
<dbReference type="SMART" id="SM00963">
    <property type="entry name" value="SRP54_N"/>
    <property type="match status" value="1"/>
</dbReference>
<keyword evidence="10 16" id="KW-0342">GTP-binding</keyword>
<dbReference type="FunFam" id="1.20.120.140:FF:000003">
    <property type="entry name" value="Signal recognition particle 54 kDa protein"/>
    <property type="match status" value="1"/>
</dbReference>
<keyword evidence="12" id="KW-0539">Nucleus</keyword>
<dbReference type="GO" id="GO:0006616">
    <property type="term" value="P:SRP-dependent cotranslational protein targeting to membrane, translocation"/>
    <property type="evidence" value="ECO:0007669"/>
    <property type="project" value="TreeGrafter"/>
</dbReference>
<dbReference type="EnsemblMetazoa" id="CapteT160274">
    <property type="protein sequence ID" value="CapteP160274"/>
    <property type="gene ID" value="CapteG160274"/>
</dbReference>
<dbReference type="OrthoDB" id="10250817at2759"/>
<keyword evidence="6 16" id="KW-0547">Nucleotide-binding</keyword>
<dbReference type="CDD" id="cd17875">
    <property type="entry name" value="SRP54_G"/>
    <property type="match status" value="1"/>
</dbReference>
<dbReference type="Pfam" id="PF02978">
    <property type="entry name" value="SRP_SPB"/>
    <property type="match status" value="1"/>
</dbReference>
<comment type="similarity">
    <text evidence="4 16">Belongs to the GTP-binding SRP family. SRP54 subfamily.</text>
</comment>
<dbReference type="EMBL" id="KB302576">
    <property type="protein sequence ID" value="ELU04185.1"/>
    <property type="molecule type" value="Genomic_DNA"/>
</dbReference>
<dbReference type="SUPFAM" id="SSF52540">
    <property type="entry name" value="P-loop containing nucleoside triphosphate hydrolases"/>
    <property type="match status" value="1"/>
</dbReference>
<dbReference type="InterPro" id="IPR004125">
    <property type="entry name" value="Signal_recog_particle_SRP54_M"/>
</dbReference>
<dbReference type="HOGENOM" id="CLU_009301_6_1_1"/>
<dbReference type="GO" id="GO:0030942">
    <property type="term" value="F:endoplasmic reticulum signal peptide binding"/>
    <property type="evidence" value="ECO:0007669"/>
    <property type="project" value="TreeGrafter"/>
</dbReference>
<evidence type="ECO:0000256" key="9">
    <source>
        <dbReference type="ARBA" id="ARBA00022884"/>
    </source>
</evidence>
<dbReference type="Pfam" id="PF00448">
    <property type="entry name" value="SRP54"/>
    <property type="match status" value="1"/>
</dbReference>
<evidence type="ECO:0000256" key="11">
    <source>
        <dbReference type="ARBA" id="ARBA00023135"/>
    </source>
</evidence>
<accession>R7UCS3</accession>
<dbReference type="InterPro" id="IPR042101">
    <property type="entry name" value="SRP54_N_sf"/>
</dbReference>
<comment type="catalytic activity">
    <reaction evidence="15">
        <text>GTP + H2O = GDP + phosphate + H(+)</text>
        <dbReference type="Rhea" id="RHEA:19669"/>
        <dbReference type="ChEBI" id="CHEBI:15377"/>
        <dbReference type="ChEBI" id="CHEBI:15378"/>
        <dbReference type="ChEBI" id="CHEBI:37565"/>
        <dbReference type="ChEBI" id="CHEBI:43474"/>
        <dbReference type="ChEBI" id="CHEBI:58189"/>
        <dbReference type="EC" id="3.6.5.4"/>
    </reaction>
    <physiologicalReaction direction="left-to-right" evidence="15">
        <dbReference type="Rhea" id="RHEA:19670"/>
    </physiologicalReaction>
</comment>
<dbReference type="AlphaFoldDB" id="R7UCS3"/>
<comment type="domain">
    <text evidence="16">The NG domain, also named G domain, is a special guanosine triphosphatase (GTPase) domain, which binds GTP and forms a guanosine 5'-triphosphate (GTP)-dependent complex with a homologous NG domain in the SRP receptor subunit SRPRA. The two NG domains undergo cooperative rearrangements upon their assembly, which culminate in the reciprocal activation of the GTPase activity of one another. SRP receptor compaction upon binding with cargo-loaded SRP and GTPase rearrangement drive SRP-mediated cotranslational protein translocation into the ER.</text>
</comment>